<reference evidence="2 3" key="1">
    <citation type="submission" date="2014-08" db="EMBL/GenBank/DDBJ databases">
        <title>Porphyromonas gulae strain:COT-052_OH3439 Genome sequencing.</title>
        <authorList>
            <person name="Wallis C."/>
            <person name="Deusch O."/>
            <person name="O'Flynn C."/>
            <person name="Davis I."/>
            <person name="Jospin G."/>
            <person name="Darling A.E."/>
            <person name="Coil D.A."/>
            <person name="Alexiev A."/>
            <person name="Horsfall A."/>
            <person name="Kirkwood N."/>
            <person name="Harris S."/>
            <person name="Eisen J.A."/>
        </authorList>
    </citation>
    <scope>NUCLEOTIDE SEQUENCE [LARGE SCALE GENOMIC DNA]</scope>
    <source>
        <strain evidence="3">COT-052 OH3439</strain>
    </source>
</reference>
<protein>
    <submittedName>
        <fullName evidence="2">Minor protein FimE</fullName>
    </submittedName>
</protein>
<evidence type="ECO:0000256" key="1">
    <source>
        <dbReference type="SAM" id="SignalP"/>
    </source>
</evidence>
<organism evidence="2 3">
    <name type="scientific">Porphyromonas gulae</name>
    <dbReference type="NCBI Taxonomy" id="111105"/>
    <lineage>
        <taxon>Bacteria</taxon>
        <taxon>Pseudomonadati</taxon>
        <taxon>Bacteroidota</taxon>
        <taxon>Bacteroidia</taxon>
        <taxon>Bacteroidales</taxon>
        <taxon>Porphyromonadaceae</taxon>
        <taxon>Porphyromonas</taxon>
    </lineage>
</organism>
<proteinExistence type="predicted"/>
<keyword evidence="3" id="KW-1185">Reference proteome</keyword>
<evidence type="ECO:0000313" key="2">
    <source>
        <dbReference type="EMBL" id="KGN87894.1"/>
    </source>
</evidence>
<accession>A0A0A2FHX4</accession>
<feature type="signal peptide" evidence="1">
    <location>
        <begin position="1"/>
        <end position="24"/>
    </location>
</feature>
<evidence type="ECO:0000313" key="3">
    <source>
        <dbReference type="Proteomes" id="UP000030146"/>
    </source>
</evidence>
<name>A0A0A2FHX4_9PORP</name>
<dbReference type="AlphaFoldDB" id="A0A0A2FHX4"/>
<keyword evidence="1" id="KW-0732">Signal</keyword>
<dbReference type="PROSITE" id="PS51257">
    <property type="entry name" value="PROKAR_LIPOPROTEIN"/>
    <property type="match status" value="1"/>
</dbReference>
<dbReference type="EMBL" id="JRAK01000080">
    <property type="protein sequence ID" value="KGN87894.1"/>
    <property type="molecule type" value="Genomic_DNA"/>
</dbReference>
<dbReference type="RefSeq" id="WP_039424716.1">
    <property type="nucleotide sequence ID" value="NZ_JRAK01000080.1"/>
</dbReference>
<sequence length="550" mass="60727">MKSRSITAQLLYVLIAFMTVSCVADKSEPCPPGEPTRVSGSIISLEQHSLRGASADKENSVERLELWVFDEDGHFLERAVANLSGSTFTATIIPSEVERRIHFIANYELADPSVWIGRSEREMLPSISVADDLETIRMWARISYPSIAPNQNLGQIQLLRNMAKFSLSVAPFAESNLYDVSYALYNSWDKGTLAPFDPNTGLFTPGQITEPAGVVFAPPIPEAAFKEADGAHFFYGFERDQSGITTEAGITCLILKARYEYSRANYTYYKLDFVDANKVRYNIMRNHFYKMVLKKAKGPGRPTLQEALDGAAANNIFLSAEVQALPAFSDGSGMLTVDHTYIVYVQGEASGMFQATYTPQGQSNPDYSKLTVSVSTPVGQEAAVMSAQHEGNGKIKLTLAQQEDITKMSNVVIGVQGNPDLKRSVTVLVRKKYQYDFFNANASSAAADEVTTQIPAGQGNELLIRAKLPAVFNAALLPITFKVYTEHFYPMTGGMTLGIEGGKTLYKYILTTMPQDKELQFRFKSNKANSAGDIAVKMDYFYDQTIHVTN</sequence>
<comment type="caution">
    <text evidence="2">The sequence shown here is derived from an EMBL/GenBank/DDBJ whole genome shotgun (WGS) entry which is preliminary data.</text>
</comment>
<dbReference type="Proteomes" id="UP000030146">
    <property type="component" value="Unassembled WGS sequence"/>
</dbReference>
<feature type="chain" id="PRO_5001998981" evidence="1">
    <location>
        <begin position="25"/>
        <end position="550"/>
    </location>
</feature>
<gene>
    <name evidence="2" type="ORF">HR15_05525</name>
</gene>